<reference evidence="1" key="2">
    <citation type="journal article" date="2021" name="PeerJ">
        <title>Extensive microbial diversity within the chicken gut microbiome revealed by metagenomics and culture.</title>
        <authorList>
            <person name="Gilroy R."/>
            <person name="Ravi A."/>
            <person name="Getino M."/>
            <person name="Pursley I."/>
            <person name="Horton D.L."/>
            <person name="Alikhan N.F."/>
            <person name="Baker D."/>
            <person name="Gharbi K."/>
            <person name="Hall N."/>
            <person name="Watson M."/>
            <person name="Adriaenssens E.M."/>
            <person name="Foster-Nyarko E."/>
            <person name="Jarju S."/>
            <person name="Secka A."/>
            <person name="Antonio M."/>
            <person name="Oren A."/>
            <person name="Chaudhuri R.R."/>
            <person name="La Ragione R."/>
            <person name="Hildebrand F."/>
            <person name="Pallen M.J."/>
        </authorList>
    </citation>
    <scope>NUCLEOTIDE SEQUENCE</scope>
    <source>
        <strain evidence="1">ChiSjej6B24-2974</strain>
    </source>
</reference>
<accession>A0A9D0ZK67</accession>
<protein>
    <recommendedName>
        <fullName evidence="3">Uridine kinase</fullName>
    </recommendedName>
</protein>
<sequence length="354" mass="38845">MLNILLEEKKRHPAAGVRDYCKLLYQSEFGAGHMVSGADASLERLRAECAACGVGEDAPFTPVGGGLLRLHLRAIPPLGLRLETVNGLFLHACAPRGSVEGLEGKLALLRKNASMLGLDENALEAEIAPWRAAGYPALSHSEPYRVLYHPAYRLVPAEARRFLALFQRIDALLRDKGRARVAIDGNSGAGKSTLGALLAAVYGGNLYHMDDFFLPSERKTPERLAEPGGNVDRERFASEVLAHIGTAFSYRPWRCHPGKLDAPVSVVPRDVEIVEGVYSLHPDLRGAYDLRVFLSIGSDAQIARIRRRSGEALAKRFESEWIPLENVYFDHLGVRECCQLAFEAAPDGEPTRTV</sequence>
<gene>
    <name evidence="1" type="ORF">IAA52_03050</name>
</gene>
<dbReference type="Gene3D" id="3.40.50.300">
    <property type="entry name" value="P-loop containing nucleotide triphosphate hydrolases"/>
    <property type="match status" value="1"/>
</dbReference>
<dbReference type="Proteomes" id="UP000824260">
    <property type="component" value="Unassembled WGS sequence"/>
</dbReference>
<proteinExistence type="predicted"/>
<evidence type="ECO:0000313" key="1">
    <source>
        <dbReference type="EMBL" id="HIQ82062.1"/>
    </source>
</evidence>
<organism evidence="1 2">
    <name type="scientific">Candidatus Pullichristensenella stercorigallinarum</name>
    <dbReference type="NCBI Taxonomy" id="2840909"/>
    <lineage>
        <taxon>Bacteria</taxon>
        <taxon>Bacillati</taxon>
        <taxon>Bacillota</taxon>
        <taxon>Clostridia</taxon>
        <taxon>Candidatus Pullichristensenella</taxon>
    </lineage>
</organism>
<reference evidence="1" key="1">
    <citation type="submission" date="2020-10" db="EMBL/GenBank/DDBJ databases">
        <authorList>
            <person name="Gilroy R."/>
        </authorList>
    </citation>
    <scope>NUCLEOTIDE SEQUENCE</scope>
    <source>
        <strain evidence="1">ChiSjej6B24-2974</strain>
    </source>
</reference>
<dbReference type="EMBL" id="DVFZ01000033">
    <property type="protein sequence ID" value="HIQ82062.1"/>
    <property type="molecule type" value="Genomic_DNA"/>
</dbReference>
<dbReference type="SUPFAM" id="SSF52540">
    <property type="entry name" value="P-loop containing nucleoside triphosphate hydrolases"/>
    <property type="match status" value="1"/>
</dbReference>
<dbReference type="InterPro" id="IPR027417">
    <property type="entry name" value="P-loop_NTPase"/>
</dbReference>
<name>A0A9D0ZK67_9FIRM</name>
<dbReference type="AlphaFoldDB" id="A0A9D0ZK67"/>
<comment type="caution">
    <text evidence="1">The sequence shown here is derived from an EMBL/GenBank/DDBJ whole genome shotgun (WGS) entry which is preliminary data.</text>
</comment>
<evidence type="ECO:0000313" key="2">
    <source>
        <dbReference type="Proteomes" id="UP000824260"/>
    </source>
</evidence>
<evidence type="ECO:0008006" key="3">
    <source>
        <dbReference type="Google" id="ProtNLM"/>
    </source>
</evidence>